<evidence type="ECO:0000256" key="1">
    <source>
        <dbReference type="SAM" id="Phobius"/>
    </source>
</evidence>
<keyword evidence="1" id="KW-1133">Transmembrane helix</keyword>
<sequence>MSYYQLFCHFLIIDSIHFMAYIGIFSKILKKRNNMLKIK</sequence>
<name>B1CBS1_9FIRM</name>
<proteinExistence type="predicted"/>
<dbReference type="HOGENOM" id="CLU_3303838_0_0_9"/>
<accession>B1CBS1</accession>
<dbReference type="EMBL" id="ABIL02000006">
    <property type="protein sequence ID" value="EDS71718.1"/>
    <property type="molecule type" value="Genomic_DNA"/>
</dbReference>
<organism evidence="2 3">
    <name type="scientific">Anaerofustis stercorihominis DSM 17244</name>
    <dbReference type="NCBI Taxonomy" id="445971"/>
    <lineage>
        <taxon>Bacteria</taxon>
        <taxon>Bacillati</taxon>
        <taxon>Bacillota</taxon>
        <taxon>Clostridia</taxon>
        <taxon>Eubacteriales</taxon>
        <taxon>Eubacteriaceae</taxon>
        <taxon>Anaerofustis</taxon>
    </lineage>
</organism>
<protein>
    <submittedName>
        <fullName evidence="2">Uncharacterized protein</fullName>
    </submittedName>
</protein>
<dbReference type="STRING" id="445971.ANASTE_01420"/>
<comment type="caution">
    <text evidence="2">The sequence shown here is derived from an EMBL/GenBank/DDBJ whole genome shotgun (WGS) entry which is preliminary data.</text>
</comment>
<dbReference type="AlphaFoldDB" id="B1CBS1"/>
<feature type="transmembrane region" description="Helical" evidence="1">
    <location>
        <begin position="6"/>
        <end position="29"/>
    </location>
</feature>
<evidence type="ECO:0000313" key="3">
    <source>
        <dbReference type="Proteomes" id="UP000005178"/>
    </source>
</evidence>
<keyword evidence="3" id="KW-1185">Reference proteome</keyword>
<gene>
    <name evidence="2" type="ORF">ANASTE_01420</name>
</gene>
<keyword evidence="1" id="KW-0812">Transmembrane</keyword>
<reference evidence="2" key="2">
    <citation type="submission" date="2013-08" db="EMBL/GenBank/DDBJ databases">
        <title>Draft genome sequence of Anaerofustis stercorihominis (DSM 17244).</title>
        <authorList>
            <person name="Sudarsanam P."/>
            <person name="Ley R."/>
            <person name="Guruge J."/>
            <person name="Turnbaugh P.J."/>
            <person name="Mahowald M."/>
            <person name="Liep D."/>
            <person name="Gordon J."/>
        </authorList>
    </citation>
    <scope>NUCLEOTIDE SEQUENCE</scope>
    <source>
        <strain evidence="2">DSM 17244</strain>
    </source>
</reference>
<reference evidence="2" key="1">
    <citation type="submission" date="2008-01" db="EMBL/GenBank/DDBJ databases">
        <authorList>
            <person name="Fulton L."/>
            <person name="Clifton S."/>
            <person name="Fulton B."/>
            <person name="Xu J."/>
            <person name="Minx P."/>
            <person name="Pepin K.H."/>
            <person name="Johnson M."/>
            <person name="Thiruvilangam P."/>
            <person name="Bhonagiri V."/>
            <person name="Nash W.E."/>
            <person name="Mardis E.R."/>
            <person name="Wilson R.K."/>
        </authorList>
    </citation>
    <scope>NUCLEOTIDE SEQUENCE [LARGE SCALE GENOMIC DNA]</scope>
    <source>
        <strain evidence="2">DSM 17244</strain>
    </source>
</reference>
<dbReference type="Proteomes" id="UP000005178">
    <property type="component" value="Unassembled WGS sequence"/>
</dbReference>
<evidence type="ECO:0000313" key="2">
    <source>
        <dbReference type="EMBL" id="EDS71718.1"/>
    </source>
</evidence>
<keyword evidence="1" id="KW-0472">Membrane</keyword>